<feature type="compositionally biased region" description="Polar residues" evidence="1">
    <location>
        <begin position="374"/>
        <end position="386"/>
    </location>
</feature>
<protein>
    <submittedName>
        <fullName evidence="2">Uncharacterized protein</fullName>
    </submittedName>
</protein>
<feature type="compositionally biased region" description="Basic and acidic residues" evidence="1">
    <location>
        <begin position="177"/>
        <end position="187"/>
    </location>
</feature>
<feature type="region of interest" description="Disordered" evidence="1">
    <location>
        <begin position="159"/>
        <end position="205"/>
    </location>
</feature>
<gene>
    <name evidence="2" type="ORF">V1477_019794</name>
</gene>
<evidence type="ECO:0000256" key="1">
    <source>
        <dbReference type="SAM" id="MobiDB-lite"/>
    </source>
</evidence>
<name>A0ABD2ARF5_VESMC</name>
<dbReference type="Proteomes" id="UP001607303">
    <property type="component" value="Unassembled WGS sequence"/>
</dbReference>
<feature type="compositionally biased region" description="Basic and acidic residues" evidence="1">
    <location>
        <begin position="261"/>
        <end position="271"/>
    </location>
</feature>
<comment type="caution">
    <text evidence="2">The sequence shown here is derived from an EMBL/GenBank/DDBJ whole genome shotgun (WGS) entry which is preliminary data.</text>
</comment>
<reference evidence="2 3" key="1">
    <citation type="journal article" date="2024" name="Ann. Entomol. Soc. Am.">
        <title>Genomic analyses of the southern and eastern yellowjacket wasps (Hymenoptera: Vespidae) reveal evolutionary signatures of social life.</title>
        <authorList>
            <person name="Catto M.A."/>
            <person name="Caine P.B."/>
            <person name="Orr S.E."/>
            <person name="Hunt B.G."/>
            <person name="Goodisman M.A.D."/>
        </authorList>
    </citation>
    <scope>NUCLEOTIDE SEQUENCE [LARGE SCALE GENOMIC DNA]</scope>
    <source>
        <strain evidence="2">232</strain>
        <tissue evidence="2">Head and thorax</tissue>
    </source>
</reference>
<dbReference type="AlphaFoldDB" id="A0ABD2ARF5"/>
<feature type="region of interest" description="Disordered" evidence="1">
    <location>
        <begin position="223"/>
        <end position="274"/>
    </location>
</feature>
<organism evidence="2 3">
    <name type="scientific">Vespula maculifrons</name>
    <name type="common">Eastern yellow jacket</name>
    <name type="synonym">Wasp</name>
    <dbReference type="NCBI Taxonomy" id="7453"/>
    <lineage>
        <taxon>Eukaryota</taxon>
        <taxon>Metazoa</taxon>
        <taxon>Ecdysozoa</taxon>
        <taxon>Arthropoda</taxon>
        <taxon>Hexapoda</taxon>
        <taxon>Insecta</taxon>
        <taxon>Pterygota</taxon>
        <taxon>Neoptera</taxon>
        <taxon>Endopterygota</taxon>
        <taxon>Hymenoptera</taxon>
        <taxon>Apocrita</taxon>
        <taxon>Aculeata</taxon>
        <taxon>Vespoidea</taxon>
        <taxon>Vespidae</taxon>
        <taxon>Vespinae</taxon>
        <taxon>Vespula</taxon>
    </lineage>
</organism>
<feature type="compositionally biased region" description="Acidic residues" evidence="1">
    <location>
        <begin position="223"/>
        <end position="260"/>
    </location>
</feature>
<dbReference type="EMBL" id="JAYRBN010000115">
    <property type="protein sequence ID" value="KAL2723203.1"/>
    <property type="molecule type" value="Genomic_DNA"/>
</dbReference>
<keyword evidence="3" id="KW-1185">Reference proteome</keyword>
<accession>A0ABD2ARF5</accession>
<evidence type="ECO:0000313" key="2">
    <source>
        <dbReference type="EMBL" id="KAL2723203.1"/>
    </source>
</evidence>
<feature type="compositionally biased region" description="Polar residues" evidence="1">
    <location>
        <begin position="159"/>
        <end position="171"/>
    </location>
</feature>
<evidence type="ECO:0000313" key="3">
    <source>
        <dbReference type="Proteomes" id="UP001607303"/>
    </source>
</evidence>
<sequence length="392" mass="45014">MYWLERWRYVMLENVDESGFGFIFQREKMLLSTTRETRRRPHFPRPMLTEKKLEEKIESKSRSRIESAKRVGEKYPVKFDRDSSQDLSGERTRTIYVEGPPDPNAFEGARVKDVLVFLAEKRNNKRSIVCTDTEIVFHEGEGIVPRRVRGTRRFSTIQNNGKRLSDVSQRQFGALLHPRDSKTERKGRAAKHEKRLSWPSPLDGSRRKDLALSCFAVAFLEETSQEEQEREQEEEAEEEEEEEEEKEDEKEEKEEEEEKEEKEKKEKKEKFAANGVPLMNAFFVPGKQRGPGAISSGGRKALQACQELSKQRGIDTVTQWLPALLTNESVQGRRGTARNWPGAKVGRPSFERGIDSNLATSTKEGGPDGRPTRTAKQGANHAQRQTVPADHR</sequence>
<proteinExistence type="predicted"/>
<feature type="region of interest" description="Disordered" evidence="1">
    <location>
        <begin position="331"/>
        <end position="392"/>
    </location>
</feature>